<feature type="region of interest" description="Disordered" evidence="1">
    <location>
        <begin position="218"/>
        <end position="287"/>
    </location>
</feature>
<feature type="compositionally biased region" description="Polar residues" evidence="1">
    <location>
        <begin position="247"/>
        <end position="263"/>
    </location>
</feature>
<dbReference type="InterPro" id="IPR013087">
    <property type="entry name" value="Znf_C2H2_type"/>
</dbReference>
<organism evidence="4 5">
    <name type="scientific">Oryzias melastigma</name>
    <name type="common">Marine medaka</name>
    <dbReference type="NCBI Taxonomy" id="30732"/>
    <lineage>
        <taxon>Eukaryota</taxon>
        <taxon>Metazoa</taxon>
        <taxon>Chordata</taxon>
        <taxon>Craniata</taxon>
        <taxon>Vertebrata</taxon>
        <taxon>Euteleostomi</taxon>
        <taxon>Actinopterygii</taxon>
        <taxon>Neopterygii</taxon>
        <taxon>Teleostei</taxon>
        <taxon>Neoteleostei</taxon>
        <taxon>Acanthomorphata</taxon>
        <taxon>Ovalentaria</taxon>
        <taxon>Atherinomorphae</taxon>
        <taxon>Beloniformes</taxon>
        <taxon>Adrianichthyidae</taxon>
        <taxon>Oryziinae</taxon>
        <taxon>Oryzias</taxon>
    </lineage>
</organism>
<feature type="domain" description="C2H2-type" evidence="2">
    <location>
        <begin position="85"/>
        <end position="108"/>
    </location>
</feature>
<keyword evidence="5" id="KW-1185">Reference proteome</keyword>
<sequence length="287" mass="33388">MSMPEFVQFHDVSAGSSGGTHPIEAWMQQLSEDGNPFTFTPQILHLHKDHELFEDGDIQRHLYLRDLYISETEEKTTLSVSEFACHIFGCHARFNLLQEYEHHYNSLHRNMCSSCRRCFPSARLLDIHIQEWHDSLFAVLAQKQDMYLCLVEGCELKFRTAKQRKDHLIRIHKYPPDFRFDKPKKERGNKDRRGQEQKVIEPIDDVCQSEGVCEDICNPMSDQPEKEESMEVCEKEAAHMEDMPTPVQDSEVNTPTSKPQSSYRIPKSVCFGHGSSRGFRGQRGRRK</sequence>
<dbReference type="Ensembl" id="ENSOMET00000014311.1">
    <property type="protein sequence ID" value="ENSOMEP00000022616.1"/>
    <property type="gene ID" value="ENSOMEG00000002249.1"/>
</dbReference>
<evidence type="ECO:0000256" key="1">
    <source>
        <dbReference type="SAM" id="MobiDB-lite"/>
    </source>
</evidence>
<dbReference type="PROSITE" id="PS00028">
    <property type="entry name" value="ZINC_FINGER_C2H2_1"/>
    <property type="match status" value="2"/>
</dbReference>
<dbReference type="EMBL" id="WKFB01000214">
    <property type="protein sequence ID" value="KAF6731436.1"/>
    <property type="molecule type" value="Genomic_DNA"/>
</dbReference>
<dbReference type="PANTHER" id="PTHR21354:SF0">
    <property type="entry name" value="ZINC FINGER PROTEIN 511"/>
    <property type="match status" value="1"/>
</dbReference>
<dbReference type="OrthoDB" id="18440at2759"/>
<reference evidence="3" key="2">
    <citation type="journal article" name="BMC Genomics">
        <title>Long-read sequencing and de novo genome assembly of marine medaka (Oryzias melastigma).</title>
        <authorList>
            <person name="Liang P."/>
            <person name="Saqib H.S.A."/>
            <person name="Ni X."/>
            <person name="Shen Y."/>
        </authorList>
    </citation>
    <scope>NUCLEOTIDE SEQUENCE</scope>
    <source>
        <strain evidence="3">Bigg-433</strain>
    </source>
</reference>
<evidence type="ECO:0000313" key="5">
    <source>
        <dbReference type="Proteomes" id="UP000261560"/>
    </source>
</evidence>
<name>A0A3B3CYE0_ORYME</name>
<evidence type="ECO:0000259" key="2">
    <source>
        <dbReference type="PROSITE" id="PS00028"/>
    </source>
</evidence>
<feature type="domain" description="C2H2-type" evidence="2">
    <location>
        <begin position="112"/>
        <end position="133"/>
    </location>
</feature>
<gene>
    <name evidence="3" type="ORF">FQA47_025096</name>
</gene>
<dbReference type="GeneTree" id="ENSGT00390000011381"/>
<dbReference type="STRING" id="30732.ENSOMEP00000022616"/>
<dbReference type="AlphaFoldDB" id="A0A3B3CYE0"/>
<dbReference type="SMART" id="SM00355">
    <property type="entry name" value="ZnF_C2H2"/>
    <property type="match status" value="3"/>
</dbReference>
<dbReference type="InterPro" id="IPR039258">
    <property type="entry name" value="ZNF511"/>
</dbReference>
<feature type="compositionally biased region" description="Basic and acidic residues" evidence="1">
    <location>
        <begin position="223"/>
        <end position="242"/>
    </location>
</feature>
<dbReference type="OMA" id="LEDYQHH"/>
<protein>
    <submittedName>
        <fullName evidence="3 4">Zinc finger protein 511</fullName>
    </submittedName>
</protein>
<dbReference type="Proteomes" id="UP000261560">
    <property type="component" value="Unplaced"/>
</dbReference>
<dbReference type="PANTHER" id="PTHR21354">
    <property type="entry name" value="ZINC FINGER PROTEIN 511"/>
    <property type="match status" value="1"/>
</dbReference>
<evidence type="ECO:0000313" key="4">
    <source>
        <dbReference type="Ensembl" id="ENSOMEP00000022616.1"/>
    </source>
</evidence>
<dbReference type="PaxDb" id="30732-ENSOMEP00000022616"/>
<dbReference type="Proteomes" id="UP000646548">
    <property type="component" value="Unassembled WGS sequence"/>
</dbReference>
<evidence type="ECO:0000313" key="3">
    <source>
        <dbReference type="EMBL" id="KAF6731436.1"/>
    </source>
</evidence>
<accession>A0A3B3CYE0</accession>
<reference evidence="4" key="1">
    <citation type="submission" date="2025-05" db="UniProtKB">
        <authorList>
            <consortium name="Ensembl"/>
        </authorList>
    </citation>
    <scope>IDENTIFICATION</scope>
</reference>
<proteinExistence type="predicted"/>